<evidence type="ECO:0000313" key="7">
    <source>
        <dbReference type="Proteomes" id="UP000291116"/>
    </source>
</evidence>
<feature type="region of interest" description="Disordered" evidence="4">
    <location>
        <begin position="219"/>
        <end position="262"/>
    </location>
</feature>
<evidence type="ECO:0000256" key="4">
    <source>
        <dbReference type="SAM" id="MobiDB-lite"/>
    </source>
</evidence>
<dbReference type="InterPro" id="IPR029035">
    <property type="entry name" value="DHS-like_NAD/FAD-binding_dom"/>
</dbReference>
<organism evidence="6 7">
    <name type="scientific">Pseudo-nitzschia multistriata</name>
    <dbReference type="NCBI Taxonomy" id="183589"/>
    <lineage>
        <taxon>Eukaryota</taxon>
        <taxon>Sar</taxon>
        <taxon>Stramenopiles</taxon>
        <taxon>Ochrophyta</taxon>
        <taxon>Bacillariophyta</taxon>
        <taxon>Bacillariophyceae</taxon>
        <taxon>Bacillariophycidae</taxon>
        <taxon>Bacillariales</taxon>
        <taxon>Bacillariaceae</taxon>
        <taxon>Pseudo-nitzschia</taxon>
    </lineage>
</organism>
<protein>
    <recommendedName>
        <fullName evidence="5">Deacetylase sirtuin-type domain-containing protein</fullName>
    </recommendedName>
</protein>
<dbReference type="SUPFAM" id="SSF52467">
    <property type="entry name" value="DHS-like NAD/FAD-binding domain"/>
    <property type="match status" value="1"/>
</dbReference>
<evidence type="ECO:0000256" key="2">
    <source>
        <dbReference type="ARBA" id="ARBA00023027"/>
    </source>
</evidence>
<feature type="domain" description="Deacetylase sirtuin-type" evidence="5">
    <location>
        <begin position="71"/>
        <end position="278"/>
    </location>
</feature>
<reference evidence="6 7" key="1">
    <citation type="submission" date="2019-01" db="EMBL/GenBank/DDBJ databases">
        <authorList>
            <person name="Ferrante I. M."/>
        </authorList>
    </citation>
    <scope>NUCLEOTIDE SEQUENCE [LARGE SCALE GENOMIC DNA]</scope>
    <source>
        <strain evidence="6 7">B856</strain>
    </source>
</reference>
<feature type="compositionally biased region" description="Basic residues" evidence="4">
    <location>
        <begin position="63"/>
        <end position="74"/>
    </location>
</feature>
<comment type="caution">
    <text evidence="3">Lacks conserved residue(s) required for the propagation of feature annotation.</text>
</comment>
<keyword evidence="1" id="KW-0808">Transferase</keyword>
<dbReference type="PANTHER" id="PTHR11085">
    <property type="entry name" value="NAD-DEPENDENT PROTEIN DEACYLASE SIRTUIN-5, MITOCHONDRIAL-RELATED"/>
    <property type="match status" value="1"/>
</dbReference>
<dbReference type="Pfam" id="PF02146">
    <property type="entry name" value="SIR2"/>
    <property type="match status" value="1"/>
</dbReference>
<sequence length="278" mass="31233">MPPIARRRSSRRLVNGLRQQDRIDTSSSSDSSRKSNERDCTGYHSGSEATDAHRLSSAASSSKQKKQKRRRSSRGHSCLAKLAEEIVTNRKRVVLITGAGMSVASGIRPFRGKSNHHNEALWTQHIWTTATRETFRKDPLEWYNRFWLPFSSLPPSVQPNAAHRAVQWLLDQSSTGGSESLNIKMITQNVDGMLPPNPIHTIEAHGRLGLYKCIPDVDSDTDSESDDDDGRSVHLGHRRKWKRRRDPQRNFASGKGPSLRNTQMSALQKYAGTPSTLI</sequence>
<feature type="region of interest" description="Disordered" evidence="4">
    <location>
        <begin position="1"/>
        <end position="76"/>
    </location>
</feature>
<feature type="compositionally biased region" description="Acidic residues" evidence="4">
    <location>
        <begin position="219"/>
        <end position="229"/>
    </location>
</feature>
<feature type="compositionally biased region" description="Basic and acidic residues" evidence="4">
    <location>
        <begin position="31"/>
        <end position="41"/>
    </location>
</feature>
<dbReference type="GO" id="GO:0017136">
    <property type="term" value="F:histone deacetylase activity, NAD-dependent"/>
    <property type="evidence" value="ECO:0007669"/>
    <property type="project" value="TreeGrafter"/>
</dbReference>
<dbReference type="InterPro" id="IPR050134">
    <property type="entry name" value="NAD-dep_sirtuin_deacylases"/>
</dbReference>
<gene>
    <name evidence="6" type="ORF">PSNMU_V1.4_AUG-EV-PASAV3_0065360</name>
</gene>
<feature type="compositionally biased region" description="Basic residues" evidence="4">
    <location>
        <begin position="234"/>
        <end position="246"/>
    </location>
</feature>
<dbReference type="OrthoDB" id="424302at2759"/>
<dbReference type="InterPro" id="IPR003000">
    <property type="entry name" value="Sirtuin"/>
</dbReference>
<dbReference type="Proteomes" id="UP000291116">
    <property type="component" value="Unassembled WGS sequence"/>
</dbReference>
<feature type="compositionally biased region" description="Basic residues" evidence="4">
    <location>
        <begin position="1"/>
        <end position="11"/>
    </location>
</feature>
<evidence type="ECO:0000256" key="3">
    <source>
        <dbReference type="PROSITE-ProRule" id="PRU00236"/>
    </source>
</evidence>
<dbReference type="EMBL" id="CAACVS010000229">
    <property type="protein sequence ID" value="VEU39680.1"/>
    <property type="molecule type" value="Genomic_DNA"/>
</dbReference>
<dbReference type="PANTHER" id="PTHR11085:SF10">
    <property type="entry name" value="NAD-DEPENDENT PROTEIN DEACYLASE SIRTUIN-5, MITOCHONDRIAL-RELATED"/>
    <property type="match status" value="1"/>
</dbReference>
<dbReference type="AlphaFoldDB" id="A0A448ZCF0"/>
<evidence type="ECO:0000256" key="1">
    <source>
        <dbReference type="ARBA" id="ARBA00022679"/>
    </source>
</evidence>
<proteinExistence type="predicted"/>
<evidence type="ECO:0000259" key="5">
    <source>
        <dbReference type="PROSITE" id="PS50305"/>
    </source>
</evidence>
<dbReference type="InterPro" id="IPR026590">
    <property type="entry name" value="Ssirtuin_cat_dom"/>
</dbReference>
<dbReference type="GO" id="GO:0070403">
    <property type="term" value="F:NAD+ binding"/>
    <property type="evidence" value="ECO:0007669"/>
    <property type="project" value="InterPro"/>
</dbReference>
<keyword evidence="2" id="KW-0520">NAD</keyword>
<dbReference type="GO" id="GO:0005634">
    <property type="term" value="C:nucleus"/>
    <property type="evidence" value="ECO:0007669"/>
    <property type="project" value="TreeGrafter"/>
</dbReference>
<accession>A0A448ZCF0</accession>
<evidence type="ECO:0000313" key="6">
    <source>
        <dbReference type="EMBL" id="VEU39680.1"/>
    </source>
</evidence>
<dbReference type="Gene3D" id="3.40.50.1220">
    <property type="entry name" value="TPP-binding domain"/>
    <property type="match status" value="1"/>
</dbReference>
<name>A0A448ZCF0_9STRA</name>
<keyword evidence="7" id="KW-1185">Reference proteome</keyword>
<dbReference type="PROSITE" id="PS50305">
    <property type="entry name" value="SIRTUIN"/>
    <property type="match status" value="1"/>
</dbReference>